<dbReference type="Proteomes" id="UP001632037">
    <property type="component" value="Unassembled WGS sequence"/>
</dbReference>
<dbReference type="EMBL" id="JBIMZQ010000050">
    <property type="protein sequence ID" value="KAL3658868.1"/>
    <property type="molecule type" value="Genomic_DNA"/>
</dbReference>
<accession>A0ABD3EWP7</accession>
<reference evidence="1 2" key="1">
    <citation type="submission" date="2024-09" db="EMBL/GenBank/DDBJ databases">
        <title>Genome sequencing and assembly of Phytophthora oleae, isolate VK10A, causative agent of rot of olive drupes.</title>
        <authorList>
            <person name="Conti Taguali S."/>
            <person name="Riolo M."/>
            <person name="La Spada F."/>
            <person name="Cacciola S.O."/>
            <person name="Dionisio G."/>
        </authorList>
    </citation>
    <scope>NUCLEOTIDE SEQUENCE [LARGE SCALE GENOMIC DNA]</scope>
    <source>
        <strain evidence="1 2">VK10A</strain>
    </source>
</reference>
<gene>
    <name evidence="1" type="ORF">V7S43_016011</name>
</gene>
<proteinExistence type="predicted"/>
<evidence type="ECO:0000313" key="1">
    <source>
        <dbReference type="EMBL" id="KAL3658868.1"/>
    </source>
</evidence>
<sequence>MIKQLLDERWRMDWTLHKWDRHLGSDRGTFGISTTTNVREDVGGQSSGLIHDNFAEYSPFRITTQVFGILGVARGLVPALG</sequence>
<protein>
    <submittedName>
        <fullName evidence="1">Uncharacterized protein</fullName>
    </submittedName>
</protein>
<organism evidence="1 2">
    <name type="scientific">Phytophthora oleae</name>
    <dbReference type="NCBI Taxonomy" id="2107226"/>
    <lineage>
        <taxon>Eukaryota</taxon>
        <taxon>Sar</taxon>
        <taxon>Stramenopiles</taxon>
        <taxon>Oomycota</taxon>
        <taxon>Peronosporomycetes</taxon>
        <taxon>Peronosporales</taxon>
        <taxon>Peronosporaceae</taxon>
        <taxon>Phytophthora</taxon>
    </lineage>
</organism>
<keyword evidence="2" id="KW-1185">Reference proteome</keyword>
<comment type="caution">
    <text evidence="1">The sequence shown here is derived from an EMBL/GenBank/DDBJ whole genome shotgun (WGS) entry which is preliminary data.</text>
</comment>
<evidence type="ECO:0000313" key="2">
    <source>
        <dbReference type="Proteomes" id="UP001632037"/>
    </source>
</evidence>
<dbReference type="AlphaFoldDB" id="A0ABD3EWP7"/>
<name>A0ABD3EWP7_9STRA</name>